<dbReference type="InterPro" id="IPR018062">
    <property type="entry name" value="HTH_AraC-typ_CS"/>
</dbReference>
<dbReference type="PROSITE" id="PS50109">
    <property type="entry name" value="HIS_KIN"/>
    <property type="match status" value="1"/>
</dbReference>
<dbReference type="InterPro" id="IPR003661">
    <property type="entry name" value="HisK_dim/P_dom"/>
</dbReference>
<evidence type="ECO:0000256" key="9">
    <source>
        <dbReference type="ARBA" id="ARBA00023015"/>
    </source>
</evidence>
<dbReference type="Pfam" id="PF00512">
    <property type="entry name" value="HisKA"/>
    <property type="match status" value="1"/>
</dbReference>
<dbReference type="PANTHER" id="PTHR43547">
    <property type="entry name" value="TWO-COMPONENT HISTIDINE KINASE"/>
    <property type="match status" value="1"/>
</dbReference>
<proteinExistence type="predicted"/>
<dbReference type="SUPFAM" id="SSF47384">
    <property type="entry name" value="Homodimeric domain of signal transducing histidine kinase"/>
    <property type="match status" value="1"/>
</dbReference>
<evidence type="ECO:0000259" key="15">
    <source>
        <dbReference type="PROSITE" id="PS01124"/>
    </source>
</evidence>
<evidence type="ECO:0000256" key="8">
    <source>
        <dbReference type="ARBA" id="ARBA00023012"/>
    </source>
</evidence>
<dbReference type="FunFam" id="3.30.565.10:FF:000037">
    <property type="entry name" value="Hybrid sensor histidine kinase/response regulator"/>
    <property type="match status" value="1"/>
</dbReference>
<dbReference type="EC" id="2.7.13.3" evidence="2"/>
<evidence type="ECO:0000256" key="4">
    <source>
        <dbReference type="ARBA" id="ARBA00022679"/>
    </source>
</evidence>
<evidence type="ECO:0000256" key="13">
    <source>
        <dbReference type="SAM" id="Coils"/>
    </source>
</evidence>
<dbReference type="InterPro" id="IPR025997">
    <property type="entry name" value="SBP_2_dom"/>
</dbReference>
<dbReference type="Proteomes" id="UP000219452">
    <property type="component" value="Unassembled WGS sequence"/>
</dbReference>
<dbReference type="InterPro" id="IPR018060">
    <property type="entry name" value="HTH_AraC"/>
</dbReference>
<dbReference type="InterPro" id="IPR011006">
    <property type="entry name" value="CheY-like_superfamily"/>
</dbReference>
<dbReference type="SMART" id="SM00388">
    <property type="entry name" value="HisKA"/>
    <property type="match status" value="1"/>
</dbReference>
<dbReference type="EMBL" id="OCNH01000007">
    <property type="protein sequence ID" value="SOD97821.1"/>
    <property type="molecule type" value="Genomic_DNA"/>
</dbReference>
<dbReference type="SMART" id="SM00342">
    <property type="entry name" value="HTH_ARAC"/>
    <property type="match status" value="1"/>
</dbReference>
<dbReference type="InterPro" id="IPR004358">
    <property type="entry name" value="Sig_transdc_His_kin-like_C"/>
</dbReference>
<evidence type="ECO:0000259" key="16">
    <source>
        <dbReference type="PROSITE" id="PS50109"/>
    </source>
</evidence>
<keyword evidence="14" id="KW-0472">Membrane</keyword>
<evidence type="ECO:0000313" key="19">
    <source>
        <dbReference type="Proteomes" id="UP000219452"/>
    </source>
</evidence>
<dbReference type="Gene3D" id="1.10.287.130">
    <property type="match status" value="1"/>
</dbReference>
<dbReference type="CDD" id="cd17574">
    <property type="entry name" value="REC_OmpR"/>
    <property type="match status" value="1"/>
</dbReference>
<dbReference type="GO" id="GO:0003700">
    <property type="term" value="F:DNA-binding transcription factor activity"/>
    <property type="evidence" value="ECO:0007669"/>
    <property type="project" value="InterPro"/>
</dbReference>
<keyword evidence="7" id="KW-0067">ATP-binding</keyword>
<dbReference type="InterPro" id="IPR005467">
    <property type="entry name" value="His_kinase_dom"/>
</dbReference>
<dbReference type="CDD" id="cd06308">
    <property type="entry name" value="PBP1_sensor_kinase-like"/>
    <property type="match status" value="1"/>
</dbReference>
<evidence type="ECO:0000256" key="3">
    <source>
        <dbReference type="ARBA" id="ARBA00022553"/>
    </source>
</evidence>
<feature type="domain" description="Histidine kinase" evidence="16">
    <location>
        <begin position="428"/>
        <end position="643"/>
    </location>
</feature>
<keyword evidence="6" id="KW-0418">Kinase</keyword>
<evidence type="ECO:0000256" key="12">
    <source>
        <dbReference type="PROSITE-ProRule" id="PRU00169"/>
    </source>
</evidence>
<dbReference type="InterPro" id="IPR003594">
    <property type="entry name" value="HATPase_dom"/>
</dbReference>
<dbReference type="AlphaFoldDB" id="A0A286GQI6"/>
<dbReference type="InterPro" id="IPR028082">
    <property type="entry name" value="Peripla_BP_I"/>
</dbReference>
<evidence type="ECO:0000256" key="11">
    <source>
        <dbReference type="ARBA" id="ARBA00023163"/>
    </source>
</evidence>
<dbReference type="PROSITE" id="PS00041">
    <property type="entry name" value="HTH_ARAC_FAMILY_1"/>
    <property type="match status" value="1"/>
</dbReference>
<keyword evidence="8" id="KW-0902">Two-component regulatory system</keyword>
<feature type="coiled-coil region" evidence="13">
    <location>
        <begin position="325"/>
        <end position="421"/>
    </location>
</feature>
<evidence type="ECO:0000256" key="7">
    <source>
        <dbReference type="ARBA" id="ARBA00022840"/>
    </source>
</evidence>
<keyword evidence="4" id="KW-0808">Transferase</keyword>
<dbReference type="Gene3D" id="1.10.10.60">
    <property type="entry name" value="Homeodomain-like"/>
    <property type="match status" value="1"/>
</dbReference>
<dbReference type="PROSITE" id="PS01124">
    <property type="entry name" value="HTH_ARAC_FAMILY_2"/>
    <property type="match status" value="1"/>
</dbReference>
<gene>
    <name evidence="18" type="ORF">SAMN06269250_5932</name>
</gene>
<dbReference type="SUPFAM" id="SSF46689">
    <property type="entry name" value="Homeodomain-like"/>
    <property type="match status" value="1"/>
</dbReference>
<evidence type="ECO:0000256" key="1">
    <source>
        <dbReference type="ARBA" id="ARBA00000085"/>
    </source>
</evidence>
<reference evidence="19" key="1">
    <citation type="submission" date="2017-09" db="EMBL/GenBank/DDBJ databases">
        <authorList>
            <person name="Varghese N."/>
            <person name="Submissions S."/>
        </authorList>
    </citation>
    <scope>NUCLEOTIDE SEQUENCE [LARGE SCALE GENOMIC DNA]</scope>
    <source>
        <strain evidence="19">DSM 29961</strain>
    </source>
</reference>
<organism evidence="18 19">
    <name type="scientific">Spirosoma fluviale</name>
    <dbReference type="NCBI Taxonomy" id="1597977"/>
    <lineage>
        <taxon>Bacteria</taxon>
        <taxon>Pseudomonadati</taxon>
        <taxon>Bacteroidota</taxon>
        <taxon>Cytophagia</taxon>
        <taxon>Cytophagales</taxon>
        <taxon>Cytophagaceae</taxon>
        <taxon>Spirosoma</taxon>
    </lineage>
</organism>
<dbReference type="InterPro" id="IPR036097">
    <property type="entry name" value="HisK_dim/P_sf"/>
</dbReference>
<dbReference type="Pfam" id="PF02518">
    <property type="entry name" value="HATPase_c"/>
    <property type="match status" value="1"/>
</dbReference>
<feature type="domain" description="HTH araC/xylS-type" evidence="15">
    <location>
        <begin position="837"/>
        <end position="936"/>
    </location>
</feature>
<keyword evidence="3 12" id="KW-0597">Phosphoprotein</keyword>
<dbReference type="Gene3D" id="3.30.565.10">
    <property type="entry name" value="Histidine kinase-like ATPase, C-terminal domain"/>
    <property type="match status" value="1"/>
</dbReference>
<dbReference type="PRINTS" id="PR00344">
    <property type="entry name" value="BCTRLSENSOR"/>
</dbReference>
<dbReference type="CDD" id="cd00082">
    <property type="entry name" value="HisKA"/>
    <property type="match status" value="1"/>
</dbReference>
<protein>
    <recommendedName>
        <fullName evidence="2">histidine kinase</fullName>
        <ecNumber evidence="2">2.7.13.3</ecNumber>
    </recommendedName>
</protein>
<dbReference type="GO" id="GO:0005524">
    <property type="term" value="F:ATP binding"/>
    <property type="evidence" value="ECO:0007669"/>
    <property type="project" value="UniProtKB-KW"/>
</dbReference>
<dbReference type="InterPro" id="IPR009057">
    <property type="entry name" value="Homeodomain-like_sf"/>
</dbReference>
<dbReference type="PROSITE" id="PS50110">
    <property type="entry name" value="RESPONSE_REGULATORY"/>
    <property type="match status" value="1"/>
</dbReference>
<dbReference type="InterPro" id="IPR036890">
    <property type="entry name" value="HATPase_C_sf"/>
</dbReference>
<feature type="domain" description="Response regulatory" evidence="17">
    <location>
        <begin position="692"/>
        <end position="807"/>
    </location>
</feature>
<keyword evidence="19" id="KW-1185">Reference proteome</keyword>
<evidence type="ECO:0000256" key="5">
    <source>
        <dbReference type="ARBA" id="ARBA00022741"/>
    </source>
</evidence>
<dbReference type="SMART" id="SM00448">
    <property type="entry name" value="REC"/>
    <property type="match status" value="1"/>
</dbReference>
<feature type="modified residue" description="4-aspartylphosphate" evidence="12">
    <location>
        <position position="740"/>
    </location>
</feature>
<keyword evidence="5" id="KW-0547">Nucleotide-binding</keyword>
<dbReference type="SMART" id="SM00387">
    <property type="entry name" value="HATPase_c"/>
    <property type="match status" value="1"/>
</dbReference>
<dbReference type="GO" id="GO:0043565">
    <property type="term" value="F:sequence-specific DNA binding"/>
    <property type="evidence" value="ECO:0007669"/>
    <property type="project" value="InterPro"/>
</dbReference>
<dbReference type="SUPFAM" id="SSF53822">
    <property type="entry name" value="Periplasmic binding protein-like I"/>
    <property type="match status" value="1"/>
</dbReference>
<evidence type="ECO:0000256" key="6">
    <source>
        <dbReference type="ARBA" id="ARBA00022777"/>
    </source>
</evidence>
<name>A0A286GQI6_9BACT</name>
<evidence type="ECO:0000256" key="2">
    <source>
        <dbReference type="ARBA" id="ARBA00012438"/>
    </source>
</evidence>
<feature type="transmembrane region" description="Helical" evidence="14">
    <location>
        <begin position="363"/>
        <end position="384"/>
    </location>
</feature>
<sequence>MNYRGRCPKTDMTFSLAKSTLRKKAFNGLLLFVGWCLLGSCQSETKTKTYRIGFSQCTGADEWRKTMLSDMKRELTFHPNCTLLYEDAGNSTARQISQINTLIDRGIDLLIVSPNEVAPFAKVIEDVFKRGIPVILLDRKIETESYNAYIGGDNVEIGRLAGVFIGNHLRGKGRVVEVWGLPSSSPAQERHRGLHEELAKYPGIRVVKELNGQWERDTVRRVVAAELSTLKEADLVFAHNDVMALGAYAVCMQNGLQQNLDFVGIDALPGPNAGMQAITDGILKASFLYPTGGEEAIETATRILAGKSVKREQILNSIQIDGSNIRALKAQSDKLLAQQADIEKQSQRIDALTQTYASQKNTLYITLASLLVVMLLGAWALYLFRSKQAAYRTLENQNEEIRQQKDKIEAVSQQARLATEEKLRFYSYISHEFNTPLSLILTPTEDLLTKKTVSTHDLKSNLALIQKNAYRLLRLIDQMLDLRKTDAGKQRLRTSEQDLVAFIEDIVVDFRRKAEKQRIDLQFIPSKPSLLVWFDDEKLDKVIVNLLSNAFKYTPRGGLIHIRLDVQDTQVCIQVEDNGEGMTPDEQAHAFDLFFSGTRPFNLSKGLGLALSMEFIQLHQGEITVQSEKNKGTTFTILLPLGNAHLSEEEIDRSGFRNALKEGIAISPRFLVDIDEEDVAAPPDPIKKQLGTLLVVEDNDDIRTFLTTRLGHEFDIIAESTGEKGWERAIDVIPDLIISDIMLPGMDGMQLTQRVKADLRTSHIPVVLLTAKGQMEQRIEGTRAGADAYITKPFNTTYLLEVLRTTLANREKWQRRYASDFLSQAGAGNRQDKKFLNELTGLIEQNLTDPDFGVEKLSRDMGLSRVQLYRKVQALLDMNVIDYVAEIRLKKARRLLAESTKTMAEIAYETGFSSPAYFTTFFKQHTQKTPSEYRKSPAGV</sequence>
<keyword evidence="11" id="KW-0804">Transcription</keyword>
<dbReference type="SUPFAM" id="SSF52172">
    <property type="entry name" value="CheY-like"/>
    <property type="match status" value="1"/>
</dbReference>
<keyword evidence="13" id="KW-0175">Coiled coil</keyword>
<comment type="catalytic activity">
    <reaction evidence="1">
        <text>ATP + protein L-histidine = ADP + protein N-phospho-L-histidine.</text>
        <dbReference type="EC" id="2.7.13.3"/>
    </reaction>
</comment>
<keyword evidence="14" id="KW-0812">Transmembrane</keyword>
<keyword evidence="14" id="KW-1133">Transmembrane helix</keyword>
<dbReference type="Gene3D" id="3.40.50.2300">
    <property type="match status" value="3"/>
</dbReference>
<dbReference type="InterPro" id="IPR001789">
    <property type="entry name" value="Sig_transdc_resp-reg_receiver"/>
</dbReference>
<dbReference type="PANTHER" id="PTHR43547:SF2">
    <property type="entry name" value="HYBRID SIGNAL TRANSDUCTION HISTIDINE KINASE C"/>
    <property type="match status" value="1"/>
</dbReference>
<keyword evidence="9" id="KW-0805">Transcription regulation</keyword>
<evidence type="ECO:0000256" key="10">
    <source>
        <dbReference type="ARBA" id="ARBA00023125"/>
    </source>
</evidence>
<evidence type="ECO:0000259" key="17">
    <source>
        <dbReference type="PROSITE" id="PS50110"/>
    </source>
</evidence>
<dbReference type="GO" id="GO:0000155">
    <property type="term" value="F:phosphorelay sensor kinase activity"/>
    <property type="evidence" value="ECO:0007669"/>
    <property type="project" value="InterPro"/>
</dbReference>
<dbReference type="Pfam" id="PF13407">
    <property type="entry name" value="Peripla_BP_4"/>
    <property type="match status" value="1"/>
</dbReference>
<evidence type="ECO:0000256" key="14">
    <source>
        <dbReference type="SAM" id="Phobius"/>
    </source>
</evidence>
<dbReference type="Pfam" id="PF12833">
    <property type="entry name" value="HTH_18"/>
    <property type="match status" value="1"/>
</dbReference>
<keyword evidence="10" id="KW-0238">DNA-binding</keyword>
<dbReference type="Pfam" id="PF00072">
    <property type="entry name" value="Response_reg"/>
    <property type="match status" value="1"/>
</dbReference>
<evidence type="ECO:0000313" key="18">
    <source>
        <dbReference type="EMBL" id="SOD97821.1"/>
    </source>
</evidence>
<dbReference type="SUPFAM" id="SSF55874">
    <property type="entry name" value="ATPase domain of HSP90 chaperone/DNA topoisomerase II/histidine kinase"/>
    <property type="match status" value="1"/>
</dbReference>
<accession>A0A286GQI6</accession>